<dbReference type="Gene3D" id="1.10.10.10">
    <property type="entry name" value="Winged helix-like DNA-binding domain superfamily/Winged helix DNA-binding domain"/>
    <property type="match status" value="1"/>
</dbReference>
<dbReference type="RefSeq" id="WP_408053871.1">
    <property type="nucleotide sequence ID" value="NZ_AP035884.1"/>
</dbReference>
<sequence length="650" mass="70440">MTARHNPAPRVEFRILGATEIWSGGVRIPLTAAKQRTVLAALLISPGRFVSDAWLAELLWGANPPATRTAQLYTYVSRLRRCCGPGLRVVRRHRGYHLVLGTAWFDWAAFQQLAEQGRRDLVKHRYAEAAACLDSALKLWQGPALSDVTEFLTRSELPALEEARLAAIENRMAAVLALGRHAAALPELTRLVAEHPTRESLRGHLMVALYRGDRQMDALRVYEQGRRVLQEELGVVPGAALRALHRSVLLEELPGPAATEVLTPVPAGPRPDAAPAGAAGQAAPALQRHRGPHSPWLGLVPAMLPMDPVGFVGRRFELADVLEELRGSRSGGRGVLLTGEAGAGKTALAVRAGHICRDDFWQGQLYIDLRRESGGAKSPLEVLGCFLRALIPERGADLPATLDERLQLYRSALSRRRVLVVLDNVVDAGQVRPLLASGPGCRTLITGRRSLASLDGVRAVRIGRLDQAEARELLVSAVGKGRLEAEPGAAHRLLTACDGNPLALRFCAARLAARPRWPVERLVARLDQGEVRAEEWGEGSLDPLAGLRAGVLELGPFLRPVLRTLARAERGAFTPAAAARRLNWSEERTRMALAALVEAGLLASVGEPDTVLVTPRGGGAAARPARERYRCSPLVRLLFREPTAGLRQPS</sequence>
<dbReference type="Gene3D" id="1.25.40.10">
    <property type="entry name" value="Tetratricopeptide repeat domain"/>
    <property type="match status" value="1"/>
</dbReference>
<dbReference type="InterPro" id="IPR027417">
    <property type="entry name" value="P-loop_NTPase"/>
</dbReference>
<feature type="compositionally biased region" description="Low complexity" evidence="7">
    <location>
        <begin position="270"/>
        <end position="285"/>
    </location>
</feature>
<feature type="region of interest" description="Disordered" evidence="7">
    <location>
        <begin position="266"/>
        <end position="290"/>
    </location>
</feature>
<dbReference type="InterPro" id="IPR051677">
    <property type="entry name" value="AfsR-DnrI-RedD_regulator"/>
</dbReference>
<evidence type="ECO:0000256" key="4">
    <source>
        <dbReference type="ARBA" id="ARBA00023125"/>
    </source>
</evidence>
<evidence type="ECO:0000256" key="5">
    <source>
        <dbReference type="ARBA" id="ARBA00023163"/>
    </source>
</evidence>
<dbReference type="SMART" id="SM01043">
    <property type="entry name" value="BTAD"/>
    <property type="match status" value="1"/>
</dbReference>
<evidence type="ECO:0000256" key="3">
    <source>
        <dbReference type="ARBA" id="ARBA00023015"/>
    </source>
</evidence>
<keyword evidence="4 6" id="KW-0238">DNA-binding</keyword>
<proteinExistence type="inferred from homology"/>
<gene>
    <name evidence="9" type="ORF">SCMC78_32770</name>
</gene>
<dbReference type="InterPro" id="IPR005158">
    <property type="entry name" value="BTAD"/>
</dbReference>
<dbReference type="AlphaFoldDB" id="A0AB33KP91"/>
<protein>
    <recommendedName>
        <fullName evidence="8">OmpR/PhoB-type domain-containing protein</fullName>
    </recommendedName>
</protein>
<dbReference type="InterPro" id="IPR036388">
    <property type="entry name" value="WH-like_DNA-bd_sf"/>
</dbReference>
<name>A0AB33KP91_9ACTN</name>
<dbReference type="InterPro" id="IPR011990">
    <property type="entry name" value="TPR-like_helical_dom_sf"/>
</dbReference>
<feature type="domain" description="OmpR/PhoB-type" evidence="8">
    <location>
        <begin position="1"/>
        <end position="100"/>
    </location>
</feature>
<keyword evidence="2" id="KW-0902">Two-component regulatory system</keyword>
<dbReference type="SUPFAM" id="SSF48452">
    <property type="entry name" value="TPR-like"/>
    <property type="match status" value="1"/>
</dbReference>
<evidence type="ECO:0000256" key="2">
    <source>
        <dbReference type="ARBA" id="ARBA00023012"/>
    </source>
</evidence>
<dbReference type="InterPro" id="IPR016032">
    <property type="entry name" value="Sig_transdc_resp-reg_C-effctor"/>
</dbReference>
<feature type="DNA-binding region" description="OmpR/PhoB-type" evidence="6">
    <location>
        <begin position="1"/>
        <end position="100"/>
    </location>
</feature>
<organism evidence="9">
    <name type="scientific">Streptomyces sp. CMC78</name>
    <dbReference type="NCBI Taxonomy" id="3231512"/>
    <lineage>
        <taxon>Bacteria</taxon>
        <taxon>Bacillati</taxon>
        <taxon>Actinomycetota</taxon>
        <taxon>Actinomycetes</taxon>
        <taxon>Kitasatosporales</taxon>
        <taxon>Streptomycetaceae</taxon>
        <taxon>Streptomyces</taxon>
    </lineage>
</organism>
<dbReference type="PROSITE" id="PS51755">
    <property type="entry name" value="OMPR_PHOB"/>
    <property type="match status" value="1"/>
</dbReference>
<dbReference type="KEGG" id="stcm:SCMC78_32770"/>
<evidence type="ECO:0000313" key="9">
    <source>
        <dbReference type="EMBL" id="BFP53470.1"/>
    </source>
</evidence>
<evidence type="ECO:0000259" key="8">
    <source>
        <dbReference type="PROSITE" id="PS51755"/>
    </source>
</evidence>
<dbReference type="PANTHER" id="PTHR35807">
    <property type="entry name" value="TRANSCRIPTIONAL REGULATOR REDD-RELATED"/>
    <property type="match status" value="1"/>
</dbReference>
<dbReference type="PANTHER" id="PTHR35807:SF1">
    <property type="entry name" value="TRANSCRIPTIONAL REGULATOR REDD"/>
    <property type="match status" value="1"/>
</dbReference>
<reference evidence="9" key="1">
    <citation type="submission" date="2024-07" db="EMBL/GenBank/DDBJ databases">
        <title>Complete genome sequences of cellulolytic bacteria, Kitasatospora sp. CMC57 and Streptomyces sp. CMC78, isolated from Japanese agricultural soil.</title>
        <authorList>
            <person name="Hashimoto T."/>
            <person name="Ito M."/>
            <person name="Iwamoto M."/>
            <person name="Fukahori D."/>
            <person name="Shoda T."/>
            <person name="Sakoda M."/>
            <person name="Morohoshi T."/>
            <person name="Mitsuboshi M."/>
            <person name="Nishizawa T."/>
        </authorList>
    </citation>
    <scope>NUCLEOTIDE SEQUENCE</scope>
    <source>
        <strain evidence="9">CMC78</strain>
    </source>
</reference>
<dbReference type="Gene3D" id="3.40.50.300">
    <property type="entry name" value="P-loop containing nucleotide triphosphate hydrolases"/>
    <property type="match status" value="1"/>
</dbReference>
<keyword evidence="3" id="KW-0805">Transcription regulation</keyword>
<dbReference type="SUPFAM" id="SSF52540">
    <property type="entry name" value="P-loop containing nucleoside triphosphate hydrolases"/>
    <property type="match status" value="1"/>
</dbReference>
<evidence type="ECO:0000256" key="6">
    <source>
        <dbReference type="PROSITE-ProRule" id="PRU01091"/>
    </source>
</evidence>
<dbReference type="GO" id="GO:0043531">
    <property type="term" value="F:ADP binding"/>
    <property type="evidence" value="ECO:0007669"/>
    <property type="project" value="InterPro"/>
</dbReference>
<dbReference type="Pfam" id="PF03704">
    <property type="entry name" value="BTAD"/>
    <property type="match status" value="1"/>
</dbReference>
<comment type="similarity">
    <text evidence="1">Belongs to the AfsR/DnrI/RedD regulatory family.</text>
</comment>
<dbReference type="PRINTS" id="PR00364">
    <property type="entry name" value="DISEASERSIST"/>
</dbReference>
<dbReference type="EMBL" id="AP035884">
    <property type="protein sequence ID" value="BFP53470.1"/>
    <property type="molecule type" value="Genomic_DNA"/>
</dbReference>
<dbReference type="SUPFAM" id="SSF46894">
    <property type="entry name" value="C-terminal effector domain of the bipartite response regulators"/>
    <property type="match status" value="1"/>
</dbReference>
<dbReference type="GO" id="GO:0003677">
    <property type="term" value="F:DNA binding"/>
    <property type="evidence" value="ECO:0007669"/>
    <property type="project" value="UniProtKB-UniRule"/>
</dbReference>
<evidence type="ECO:0000256" key="1">
    <source>
        <dbReference type="ARBA" id="ARBA00005820"/>
    </source>
</evidence>
<dbReference type="GO" id="GO:0000160">
    <property type="term" value="P:phosphorelay signal transduction system"/>
    <property type="evidence" value="ECO:0007669"/>
    <property type="project" value="UniProtKB-KW"/>
</dbReference>
<evidence type="ECO:0000256" key="7">
    <source>
        <dbReference type="SAM" id="MobiDB-lite"/>
    </source>
</evidence>
<dbReference type="CDD" id="cd15831">
    <property type="entry name" value="BTAD"/>
    <property type="match status" value="1"/>
</dbReference>
<accession>A0AB33KP91</accession>
<keyword evidence="5" id="KW-0804">Transcription</keyword>
<dbReference type="SMART" id="SM00862">
    <property type="entry name" value="Trans_reg_C"/>
    <property type="match status" value="1"/>
</dbReference>
<dbReference type="InterPro" id="IPR001867">
    <property type="entry name" value="OmpR/PhoB-type_DNA-bd"/>
</dbReference>
<dbReference type="GO" id="GO:0006355">
    <property type="term" value="P:regulation of DNA-templated transcription"/>
    <property type="evidence" value="ECO:0007669"/>
    <property type="project" value="InterPro"/>
</dbReference>